<accession>A0A1R3JYA2</accession>
<keyword evidence="2" id="KW-1185">Reference proteome</keyword>
<dbReference type="AlphaFoldDB" id="A0A1R3JYA2"/>
<protein>
    <submittedName>
        <fullName evidence="1">E3 SUMO-protein ligase CBX4</fullName>
    </submittedName>
</protein>
<keyword evidence="1" id="KW-0436">Ligase</keyword>
<reference evidence="1 2" key="1">
    <citation type="submission" date="2013-09" db="EMBL/GenBank/DDBJ databases">
        <title>Corchorus capsularis genome sequencing.</title>
        <authorList>
            <person name="Alam M."/>
            <person name="Haque M.S."/>
            <person name="Islam M.S."/>
            <person name="Emdad E.M."/>
            <person name="Islam M.M."/>
            <person name="Ahmed B."/>
            <person name="Halim A."/>
            <person name="Hossen Q.M.M."/>
            <person name="Hossain M.Z."/>
            <person name="Ahmed R."/>
            <person name="Khan M.M."/>
            <person name="Islam R."/>
            <person name="Rashid M.M."/>
            <person name="Khan S.A."/>
            <person name="Rahman M.S."/>
            <person name="Alam M."/>
        </authorList>
    </citation>
    <scope>NUCLEOTIDE SEQUENCE [LARGE SCALE GENOMIC DNA]</scope>
    <source>
        <strain evidence="2">cv. CVL-1</strain>
        <tissue evidence="1">Whole seedling</tissue>
    </source>
</reference>
<dbReference type="Proteomes" id="UP000188268">
    <property type="component" value="Unassembled WGS sequence"/>
</dbReference>
<dbReference type="Gramene" id="OMO99829">
    <property type="protein sequence ID" value="OMO99829"/>
    <property type="gene ID" value="CCACVL1_03599"/>
</dbReference>
<evidence type="ECO:0000313" key="1">
    <source>
        <dbReference type="EMBL" id="OMO99829.1"/>
    </source>
</evidence>
<proteinExistence type="predicted"/>
<dbReference type="GO" id="GO:0016874">
    <property type="term" value="F:ligase activity"/>
    <property type="evidence" value="ECO:0007669"/>
    <property type="project" value="UniProtKB-KW"/>
</dbReference>
<organism evidence="1 2">
    <name type="scientific">Corchorus capsularis</name>
    <name type="common">Jute</name>
    <dbReference type="NCBI Taxonomy" id="210143"/>
    <lineage>
        <taxon>Eukaryota</taxon>
        <taxon>Viridiplantae</taxon>
        <taxon>Streptophyta</taxon>
        <taxon>Embryophyta</taxon>
        <taxon>Tracheophyta</taxon>
        <taxon>Spermatophyta</taxon>
        <taxon>Magnoliopsida</taxon>
        <taxon>eudicotyledons</taxon>
        <taxon>Gunneridae</taxon>
        <taxon>Pentapetalae</taxon>
        <taxon>rosids</taxon>
        <taxon>malvids</taxon>
        <taxon>Malvales</taxon>
        <taxon>Malvaceae</taxon>
        <taxon>Grewioideae</taxon>
        <taxon>Apeibeae</taxon>
        <taxon>Corchorus</taxon>
    </lineage>
</organism>
<comment type="caution">
    <text evidence="1">The sequence shown here is derived from an EMBL/GenBank/DDBJ whole genome shotgun (WGS) entry which is preliminary data.</text>
</comment>
<evidence type="ECO:0000313" key="2">
    <source>
        <dbReference type="Proteomes" id="UP000188268"/>
    </source>
</evidence>
<gene>
    <name evidence="1" type="ORF">CCACVL1_03599</name>
</gene>
<sequence>MRIVSTLINAGSHLACVKFLTFKEINKRWENGDIIDVEHLTSLEVLHHHGLGGKQDIAEKTNKGGKSSKNKFNIFDYLKPGSKGDFGNVEMESPLDKGKKAFKRKAHEHLGMVEASPKRYRDSDVGAVLPGNAMVLKECTLSMKLLETESAFESPLVTRKSASNMLALADKFT</sequence>
<name>A0A1R3JYA2_COCAP</name>
<dbReference type="EMBL" id="AWWV01006774">
    <property type="protein sequence ID" value="OMO99829.1"/>
    <property type="molecule type" value="Genomic_DNA"/>
</dbReference>